<protein>
    <submittedName>
        <fullName evidence="2">Uncharacterized protein</fullName>
    </submittedName>
</protein>
<evidence type="ECO:0000313" key="3">
    <source>
        <dbReference type="Proteomes" id="UP000426265"/>
    </source>
</evidence>
<dbReference type="ExpressionAtlas" id="A0A654ESH2">
    <property type="expression patterns" value="baseline and differential"/>
</dbReference>
<dbReference type="AlphaFoldDB" id="A0A654ESH2"/>
<feature type="compositionally biased region" description="Basic and acidic residues" evidence="1">
    <location>
        <begin position="135"/>
        <end position="161"/>
    </location>
</feature>
<accession>A0A654ESH2</accession>
<sequence length="161" mass="18239">MVGDDVVETKPGFGNTVNEILRTDDVLGVVEKSVDDELRSGVKKSVDGELRSGDESSCLEKSVINNEPTSENKTGGEKRVHFFFEGSGFEKSSDDKSDEMACGDEVVGRKRNMWTKNYNKLCVATEKKEKKKKEKEKAKENEKEKENEKKEEDEKDPKKRL</sequence>
<reference evidence="2 3" key="1">
    <citation type="submission" date="2019-11" db="EMBL/GenBank/DDBJ databases">
        <authorList>
            <person name="Jiao W.-B."/>
            <person name="Schneeberger K."/>
        </authorList>
    </citation>
    <scope>NUCLEOTIDE SEQUENCE [LARGE SCALE GENOMIC DNA]</scope>
    <source>
        <strain evidence="3">cv. An-1</strain>
    </source>
</reference>
<name>A0A654ESH2_ARATH</name>
<dbReference type="Proteomes" id="UP000426265">
    <property type="component" value="Unassembled WGS sequence"/>
</dbReference>
<evidence type="ECO:0000313" key="2">
    <source>
        <dbReference type="EMBL" id="VYS52254.1"/>
    </source>
</evidence>
<organism evidence="2 3">
    <name type="scientific">Arabidopsis thaliana</name>
    <name type="common">Mouse-ear cress</name>
    <dbReference type="NCBI Taxonomy" id="3702"/>
    <lineage>
        <taxon>Eukaryota</taxon>
        <taxon>Viridiplantae</taxon>
        <taxon>Streptophyta</taxon>
        <taxon>Embryophyta</taxon>
        <taxon>Tracheophyta</taxon>
        <taxon>Spermatophyta</taxon>
        <taxon>Magnoliopsida</taxon>
        <taxon>eudicotyledons</taxon>
        <taxon>Gunneridae</taxon>
        <taxon>Pentapetalae</taxon>
        <taxon>rosids</taxon>
        <taxon>malvids</taxon>
        <taxon>Brassicales</taxon>
        <taxon>Brassicaceae</taxon>
        <taxon>Camelineae</taxon>
        <taxon>Arabidopsis</taxon>
    </lineage>
</organism>
<gene>
    <name evidence="2" type="ORF">AN1_LOCUS7716</name>
</gene>
<feature type="region of interest" description="Disordered" evidence="1">
    <location>
        <begin position="127"/>
        <end position="161"/>
    </location>
</feature>
<proteinExistence type="predicted"/>
<evidence type="ECO:0000256" key="1">
    <source>
        <dbReference type="SAM" id="MobiDB-lite"/>
    </source>
</evidence>
<dbReference type="EMBL" id="CACRSJ010000105">
    <property type="protein sequence ID" value="VYS52254.1"/>
    <property type="molecule type" value="Genomic_DNA"/>
</dbReference>